<name>A0ABS5TTQ6_9ACTN</name>
<dbReference type="RefSeq" id="WP_214160731.1">
    <property type="nucleotide sequence ID" value="NZ_JAHBAY010000025.1"/>
</dbReference>
<dbReference type="Gene3D" id="3.40.50.1950">
    <property type="entry name" value="Flavin prenyltransferase-like"/>
    <property type="match status" value="1"/>
</dbReference>
<organism evidence="2 3">
    <name type="scientific">Kineosporia corallincola</name>
    <dbReference type="NCBI Taxonomy" id="2835133"/>
    <lineage>
        <taxon>Bacteria</taxon>
        <taxon>Bacillati</taxon>
        <taxon>Actinomycetota</taxon>
        <taxon>Actinomycetes</taxon>
        <taxon>Kineosporiales</taxon>
        <taxon>Kineosporiaceae</taxon>
        <taxon>Kineosporia</taxon>
    </lineage>
</organism>
<keyword evidence="3" id="KW-1185">Reference proteome</keyword>
<proteinExistence type="predicted"/>
<dbReference type="InterPro" id="IPR003382">
    <property type="entry name" value="Flavoprotein"/>
</dbReference>
<protein>
    <recommendedName>
        <fullName evidence="1">Flavoprotein domain-containing protein</fullName>
    </recommendedName>
</protein>
<dbReference type="EMBL" id="JAHBAY010000025">
    <property type="protein sequence ID" value="MBT0774191.1"/>
    <property type="molecule type" value="Genomic_DNA"/>
</dbReference>
<dbReference type="Proteomes" id="UP001197247">
    <property type="component" value="Unassembled WGS sequence"/>
</dbReference>
<accession>A0ABS5TTQ6</accession>
<dbReference type="InterPro" id="IPR036551">
    <property type="entry name" value="Flavin_trans-like"/>
</dbReference>
<dbReference type="Pfam" id="PF02441">
    <property type="entry name" value="Flavoprotein"/>
    <property type="match status" value="1"/>
</dbReference>
<reference evidence="2 3" key="1">
    <citation type="submission" date="2021-05" db="EMBL/GenBank/DDBJ databases">
        <title>Kineosporia and Streptomyces sp. nov. two new marine actinobacteria isolated from Coral.</title>
        <authorList>
            <person name="Buangrab K."/>
            <person name="Sutthacheep M."/>
            <person name="Yeemin T."/>
            <person name="Harunari E."/>
            <person name="Igarashi Y."/>
            <person name="Kanchanasin P."/>
            <person name="Tanasupawat S."/>
            <person name="Phongsopitanun W."/>
        </authorList>
    </citation>
    <scope>NUCLEOTIDE SEQUENCE [LARGE SCALE GENOMIC DNA]</scope>
    <source>
        <strain evidence="2 3">J2-2</strain>
    </source>
</reference>
<dbReference type="PANTHER" id="PTHR14359">
    <property type="entry name" value="HOMO-OLIGOMERIC FLAVIN CONTAINING CYS DECARBOXYLASE FAMILY"/>
    <property type="match status" value="1"/>
</dbReference>
<dbReference type="SUPFAM" id="SSF52507">
    <property type="entry name" value="Homo-oligomeric flavin-containing Cys decarboxylases, HFCD"/>
    <property type="match status" value="1"/>
</dbReference>
<evidence type="ECO:0000313" key="3">
    <source>
        <dbReference type="Proteomes" id="UP001197247"/>
    </source>
</evidence>
<evidence type="ECO:0000313" key="2">
    <source>
        <dbReference type="EMBL" id="MBT0774191.1"/>
    </source>
</evidence>
<feature type="domain" description="Flavoprotein" evidence="1">
    <location>
        <begin position="10"/>
        <end position="139"/>
    </location>
</feature>
<comment type="caution">
    <text evidence="2">The sequence shown here is derived from an EMBL/GenBank/DDBJ whole genome shotgun (WGS) entry which is preliminary data.</text>
</comment>
<evidence type="ECO:0000259" key="1">
    <source>
        <dbReference type="Pfam" id="PF02441"/>
    </source>
</evidence>
<gene>
    <name evidence="2" type="ORF">KIH74_34925</name>
</gene>
<dbReference type="PANTHER" id="PTHR14359:SF6">
    <property type="entry name" value="PHOSPHOPANTOTHENOYLCYSTEINE DECARBOXYLASE"/>
    <property type="match status" value="1"/>
</dbReference>
<sequence>MPLEGRPALYLVACGGRPAGYLEPFIPKMQKVGWHVCVIATPSALKFMNRDAIEDLTGHKVRYDYKQPDEPDPLPPADAFVIAPATFNTINKMASGASDTLALGLLNEAIGMGRPILAVPTPNIELAKHPAFRASVQALRSWGVGLMFDPQRWPLPVPNMGAPAAELFPWADLEAAATEMLDRMVRTQTGDKG</sequence>